<dbReference type="NCBIfam" id="TIGR03177">
    <property type="entry name" value="pilus_cpaB"/>
    <property type="match status" value="1"/>
</dbReference>
<evidence type="ECO:0000313" key="2">
    <source>
        <dbReference type="EMBL" id="ACP22540.1"/>
    </source>
</evidence>
<dbReference type="PATRIC" id="fig|394.7.peg.1490"/>
<organism evidence="2 3">
    <name type="scientific">Sinorhizobium fredii (strain NBRC 101917 / NGR234)</name>
    <dbReference type="NCBI Taxonomy" id="394"/>
    <lineage>
        <taxon>Bacteria</taxon>
        <taxon>Pseudomonadati</taxon>
        <taxon>Pseudomonadota</taxon>
        <taxon>Alphaproteobacteria</taxon>
        <taxon>Hyphomicrobiales</taxon>
        <taxon>Rhizobiaceae</taxon>
        <taxon>Sinorhizobium/Ensifer group</taxon>
        <taxon>Sinorhizobium</taxon>
    </lineage>
</organism>
<dbReference type="InterPro" id="IPR031571">
    <property type="entry name" value="RcpC_dom"/>
</dbReference>
<dbReference type="HOGENOM" id="CLU_057068_4_1_5"/>
<accession>C3KR32</accession>
<dbReference type="KEGG" id="rhi:NGR_b10870"/>
<dbReference type="Pfam" id="PF08666">
    <property type="entry name" value="SAF"/>
    <property type="match status" value="1"/>
</dbReference>
<reference evidence="2 3" key="2">
    <citation type="journal article" date="2009" name="Appl. Environ. Microbiol.">
        <title>Rhizobium sp. strain NGR234 possesses a remarkable number of secretion systems.</title>
        <authorList>
            <person name="Schmeisser C."/>
            <person name="Liesegang H."/>
            <person name="Krysciak D."/>
            <person name="Bakkou N."/>
            <person name="Le Quere A."/>
            <person name="Wollherr A."/>
            <person name="Heinemeyer I."/>
            <person name="Morgenstern B."/>
            <person name="Pommerening-Roeser A."/>
            <person name="Flores M."/>
            <person name="Palacios R."/>
            <person name="Brenner S."/>
            <person name="Gottschalk G."/>
            <person name="Schmitz R.A."/>
            <person name="Broughton W.J."/>
            <person name="Perret X."/>
            <person name="Strittmatter A.W."/>
            <person name="Streit W.R."/>
        </authorList>
    </citation>
    <scope>NUCLEOTIDE SEQUENCE [LARGE SCALE GENOMIC DNA]</scope>
    <source>
        <strain evidence="3">NBRC 101917 / NGR234</strain>
    </source>
</reference>
<dbReference type="AlphaFoldDB" id="C3KR32"/>
<dbReference type="SMART" id="SM00858">
    <property type="entry name" value="SAF"/>
    <property type="match status" value="1"/>
</dbReference>
<dbReference type="EMBL" id="CP000874">
    <property type="protein sequence ID" value="ACP22540.1"/>
    <property type="molecule type" value="Genomic_DNA"/>
</dbReference>
<reference evidence="3" key="1">
    <citation type="journal article" date="2004" name="J. Bacteriol.">
        <title>An evolutionary hot spot: the pNGR234b replicon of Rhizobium sp. strain NGR234.</title>
        <authorList>
            <person name="Streit W.R."/>
            <person name="Schmitz R.A."/>
            <person name="Perret X."/>
            <person name="Staehelin C."/>
            <person name="Deakin W.J."/>
            <person name="Raasch C."/>
            <person name="Liesegang H."/>
            <person name="Broughton W.J."/>
        </authorList>
    </citation>
    <scope>NUCLEOTIDE SEQUENCE [LARGE SCALE GENOMIC DNA]</scope>
    <source>
        <strain evidence="3">NBRC 101917 / NGR234</strain>
    </source>
</reference>
<name>C3KR32_SINFN</name>
<evidence type="ECO:0000259" key="1">
    <source>
        <dbReference type="SMART" id="SM00858"/>
    </source>
</evidence>
<sequence>MPPPIHTISFKVSCFSEYQAMRSSTMISLIVALLLALGAVFATRSFLADQQARLVSANAPKAEERTLVVAAKPMRFGDRVRSENLKAIPWPSEERPEGSFQTLEAVLGDDTEPRYAMEAIDPGEPVLTSKITGTGERATLSAALDQGMKAVSIRVNDVLGVAGFVRPSDRVDVLLTRVVRQQNNSEQTYVDVLLQGVKVLAVDQTADERKDEPSIVKTVTFEVTTDEAQRLTLGASIGTLSLTLRNIASSNVEQTRPITVADLGGGLISADLAKSADDGRFATIEDLVRKVGDELGNRIDSVEDKMKQPVKEKQVQIAERTAEPLLSAEPKWATVGVWNSTKREEHRVGMIQ</sequence>
<keyword evidence="2" id="KW-0614">Plasmid</keyword>
<dbReference type="InterPro" id="IPR013974">
    <property type="entry name" value="SAF"/>
</dbReference>
<dbReference type="OrthoDB" id="163768at2"/>
<feature type="domain" description="SAF" evidence="1">
    <location>
        <begin position="65"/>
        <end position="132"/>
    </location>
</feature>
<proteinExistence type="predicted"/>
<protein>
    <submittedName>
        <fullName evidence="2">CpaB pilus assembly protein</fullName>
    </submittedName>
</protein>
<dbReference type="Proteomes" id="UP000001054">
    <property type="component" value="Plasmid pNGR234b"/>
</dbReference>
<dbReference type="InterPro" id="IPR017592">
    <property type="entry name" value="Pilus_assmbl_Flp-typ_CpaB"/>
</dbReference>
<geneLocation type="plasmid" evidence="3">
    <name>sym pNGR234b</name>
</geneLocation>
<keyword evidence="3" id="KW-1185">Reference proteome</keyword>
<gene>
    <name evidence="2" type="primary">cpaB3</name>
    <name evidence="2" type="ordered locus">NGR_b10870</name>
</gene>
<dbReference type="CDD" id="cd11614">
    <property type="entry name" value="SAF_CpaB_FlgA_like"/>
    <property type="match status" value="1"/>
</dbReference>
<dbReference type="Pfam" id="PF16976">
    <property type="entry name" value="RcpC"/>
    <property type="match status" value="1"/>
</dbReference>
<evidence type="ECO:0000313" key="3">
    <source>
        <dbReference type="Proteomes" id="UP000001054"/>
    </source>
</evidence>